<protein>
    <recommendedName>
        <fullName evidence="8">Interleukin family protein</fullName>
    </recommendedName>
</protein>
<feature type="disulfide bond" evidence="7">
    <location>
        <begin position="141"/>
        <end position="194"/>
    </location>
</feature>
<evidence type="ECO:0000256" key="2">
    <source>
        <dbReference type="ARBA" id="ARBA00008813"/>
    </source>
</evidence>
<dbReference type="PRINTS" id="PR01937">
    <property type="entry name" value="INTRLEUKIN24"/>
</dbReference>
<dbReference type="PANTHER" id="PTHR48482">
    <property type="entry name" value="INTERLEUKIN-19-RELATED"/>
    <property type="match status" value="1"/>
</dbReference>
<dbReference type="InterPro" id="IPR020443">
    <property type="entry name" value="IL-10/19/20/24/26"/>
</dbReference>
<dbReference type="PANTHER" id="PTHR48482:SF2">
    <property type="entry name" value="INTERLEUKIN-20"/>
    <property type="match status" value="1"/>
</dbReference>
<evidence type="ECO:0000256" key="8">
    <source>
        <dbReference type="RuleBase" id="RU368043"/>
    </source>
</evidence>
<organism evidence="9">
    <name type="scientific">Capra hircus</name>
    <name type="common">Goat</name>
    <dbReference type="NCBI Taxonomy" id="9925"/>
    <lineage>
        <taxon>Eukaryota</taxon>
        <taxon>Metazoa</taxon>
        <taxon>Chordata</taxon>
        <taxon>Craniata</taxon>
        <taxon>Vertebrata</taxon>
        <taxon>Euteleostomi</taxon>
        <taxon>Mammalia</taxon>
        <taxon>Eutheria</taxon>
        <taxon>Laurasiatheria</taxon>
        <taxon>Artiodactyla</taxon>
        <taxon>Ruminantia</taxon>
        <taxon>Pecora</taxon>
        <taxon>Bovidae</taxon>
        <taxon>Caprinae</taxon>
        <taxon>Capra</taxon>
    </lineage>
</organism>
<name>A0A8C2R6L1_CAPHI</name>
<keyword evidence="6" id="KW-1015">Disulfide bond</keyword>
<dbReference type="AlphaFoldDB" id="A0A8C2R6L1"/>
<keyword evidence="3 8" id="KW-0202">Cytokine</keyword>
<dbReference type="PROSITE" id="PS00520">
    <property type="entry name" value="INTERLEUKIN_10"/>
    <property type="match status" value="1"/>
</dbReference>
<dbReference type="InterPro" id="IPR020423">
    <property type="entry name" value="IL-10_CS"/>
</dbReference>
<evidence type="ECO:0000313" key="9">
    <source>
        <dbReference type="Ensembl" id="ENSCHIP00010024304.1"/>
    </source>
</evidence>
<feature type="disulfide bond" evidence="7">
    <location>
        <begin position="140"/>
        <end position="192"/>
    </location>
</feature>
<reference evidence="9" key="1">
    <citation type="submission" date="2019-03" db="EMBL/GenBank/DDBJ databases">
        <title>Genome sequencing and reference-guided assembly of Black Bengal Goat (Capra hircus).</title>
        <authorList>
            <person name="Siddiki A.Z."/>
            <person name="Baten A."/>
            <person name="Billah M."/>
            <person name="Alam M.A.U."/>
            <person name="Shawrob K.S.M."/>
            <person name="Saha S."/>
            <person name="Chowdhury M."/>
            <person name="Rahman A.H."/>
            <person name="Stear M."/>
            <person name="Miah G."/>
            <person name="Das G.B."/>
            <person name="Hossain M.M."/>
            <person name="Kumkum M."/>
            <person name="Islam M.S."/>
            <person name="Mollah A.M."/>
            <person name="Ahsan A."/>
            <person name="Tusar F."/>
            <person name="Khan M.K.I."/>
        </authorList>
    </citation>
    <scope>NUCLEOTIDE SEQUENCE [LARGE SCALE GENOMIC DNA]</scope>
</reference>
<comment type="subcellular location">
    <subcellularLocation>
        <location evidence="1 8">Secreted</location>
    </subcellularLocation>
</comment>
<dbReference type="GO" id="GO:0005125">
    <property type="term" value="F:cytokine activity"/>
    <property type="evidence" value="ECO:0007669"/>
    <property type="project" value="UniProtKB-UniRule"/>
</dbReference>
<sequence length="236" mass="26729">MNGPDHLKSDEAIQFLKGHGGWEREVLSGGIGLLRDGMGKSVSHAFPFEFLAPVVSRFWHKMRGSGLPLCLLSVFYLFWTPSAGLKTLHLGSCVITTNLQGIRSGFSEIRDSVQAKDEIIDIRILRKTQFLQGTKPADQCCLLHHILRLYLDRVFKNYQPPDHHIFRKVSRLANSLLTIKKDLRLCHAHMSCPCGEEAKEKYSQILSHFEELPPQAAAVKALGELDILLRWMEEVD</sequence>
<evidence type="ECO:0000256" key="3">
    <source>
        <dbReference type="ARBA" id="ARBA00022514"/>
    </source>
</evidence>
<keyword evidence="4 8" id="KW-0964">Secreted</keyword>
<dbReference type="SUPFAM" id="SSF47266">
    <property type="entry name" value="4-helical cytokines"/>
    <property type="match status" value="1"/>
</dbReference>
<dbReference type="GO" id="GO:0005615">
    <property type="term" value="C:extracellular space"/>
    <property type="evidence" value="ECO:0007669"/>
    <property type="project" value="UniProtKB-UniRule"/>
</dbReference>
<feature type="disulfide bond" evidence="6">
    <location>
        <begin position="93"/>
        <end position="186"/>
    </location>
</feature>
<dbReference type="SMART" id="SM00188">
    <property type="entry name" value="IL10"/>
    <property type="match status" value="1"/>
</dbReference>
<proteinExistence type="inferred from homology"/>
<keyword evidence="5" id="KW-0732">Signal</keyword>
<evidence type="ECO:0000256" key="6">
    <source>
        <dbReference type="PIRSR" id="PIRSR620443-50"/>
    </source>
</evidence>
<accession>A0A8C2R6L1</accession>
<dbReference type="InterPro" id="IPR009079">
    <property type="entry name" value="4_helix_cytokine-like_core"/>
</dbReference>
<feature type="disulfide bond" evidence="6">
    <location>
        <begin position="140"/>
        <end position="194"/>
    </location>
</feature>
<dbReference type="InterPro" id="IPR020444">
    <property type="entry name" value="IL-24"/>
</dbReference>
<evidence type="ECO:0000256" key="5">
    <source>
        <dbReference type="ARBA" id="ARBA00022729"/>
    </source>
</evidence>
<reference evidence="9" key="2">
    <citation type="submission" date="2025-08" db="UniProtKB">
        <authorList>
            <consortium name="Ensembl"/>
        </authorList>
    </citation>
    <scope>IDENTIFICATION</scope>
</reference>
<comment type="function">
    <text evidence="8">Immune regulatory cytokine.</text>
</comment>
<dbReference type="Ensembl" id="ENSCHIT00010034456.1">
    <property type="protein sequence ID" value="ENSCHIP00010024304.1"/>
    <property type="gene ID" value="ENSCHIG00010018163.1"/>
</dbReference>
<evidence type="ECO:0000256" key="1">
    <source>
        <dbReference type="ARBA" id="ARBA00004613"/>
    </source>
</evidence>
<comment type="similarity">
    <text evidence="2 8">Belongs to the IL-10 family.</text>
</comment>
<evidence type="ECO:0000256" key="4">
    <source>
        <dbReference type="ARBA" id="ARBA00022525"/>
    </source>
</evidence>
<dbReference type="Pfam" id="PF00726">
    <property type="entry name" value="IL10"/>
    <property type="match status" value="1"/>
</dbReference>
<dbReference type="Gene3D" id="1.20.1250.10">
    <property type="match status" value="1"/>
</dbReference>
<evidence type="ECO:0000256" key="7">
    <source>
        <dbReference type="PIRSR" id="PIRSR620443-51"/>
    </source>
</evidence>